<comment type="caution">
    <text evidence="3">The sequence shown here is derived from an EMBL/GenBank/DDBJ whole genome shotgun (WGS) entry which is preliminary data.</text>
</comment>
<dbReference type="Pfam" id="PF01878">
    <property type="entry name" value="EVE"/>
    <property type="match status" value="1"/>
</dbReference>
<sequence>MGGTLKKFWCGVVSREHIKLGVAGGFCQVCHGKSAPLNRMSVGDGIVFYSPTLEFKGKEKCQRFTAIGQVTGEGSYKFQMAPNFVPYRRDITYINGKEIAIHPILDQLEFTAGNKNWGFKLRSGHFELSQYDFLTIGQRMLSLSTLTEVFNLYGGTASNIPHQGELWNDLNL</sequence>
<dbReference type="InterPro" id="IPR022996">
    <property type="entry name" value="UPF0310"/>
</dbReference>
<dbReference type="HAMAP" id="MF_00771">
    <property type="entry name" value="UPF0310"/>
    <property type="match status" value="1"/>
</dbReference>
<dbReference type="Gene3D" id="3.10.590.10">
    <property type="entry name" value="ph1033 like domains"/>
    <property type="match status" value="1"/>
</dbReference>
<dbReference type="InterPro" id="IPR015947">
    <property type="entry name" value="PUA-like_sf"/>
</dbReference>
<evidence type="ECO:0000313" key="3">
    <source>
        <dbReference type="EMBL" id="PQJ63520.1"/>
    </source>
</evidence>
<reference evidence="3 4" key="1">
    <citation type="submission" date="2016-12" db="EMBL/GenBank/DDBJ databases">
        <title>Diversity of luminous bacteria.</title>
        <authorList>
            <person name="Yoshizawa S."/>
            <person name="Kogure K."/>
        </authorList>
    </citation>
    <scope>NUCLEOTIDE SEQUENCE [LARGE SCALE GENOMIC DNA]</scope>
    <source>
        <strain evidence="3 4">LC2-408</strain>
    </source>
</reference>
<dbReference type="SUPFAM" id="SSF88697">
    <property type="entry name" value="PUA domain-like"/>
    <property type="match status" value="1"/>
</dbReference>
<proteinExistence type="inferred from homology"/>
<dbReference type="EMBL" id="MSCI01000001">
    <property type="protein sequence ID" value="PQJ63520.1"/>
    <property type="molecule type" value="Genomic_DNA"/>
</dbReference>
<keyword evidence="4" id="KW-1185">Reference proteome</keyword>
<accession>A0A2S7VPF9</accession>
<dbReference type="NCBIfam" id="NF002616">
    <property type="entry name" value="PRK02268.1-2"/>
    <property type="match status" value="1"/>
</dbReference>
<protein>
    <recommendedName>
        <fullName evidence="1">UPF0310 protein BTO10_01495</fullName>
    </recommendedName>
</protein>
<evidence type="ECO:0000256" key="1">
    <source>
        <dbReference type="HAMAP-Rule" id="MF_00771"/>
    </source>
</evidence>
<comment type="similarity">
    <text evidence="1">Belongs to the UPF0310 family.</text>
</comment>
<dbReference type="CDD" id="cd21132">
    <property type="entry name" value="EVE-like"/>
    <property type="match status" value="1"/>
</dbReference>
<gene>
    <name evidence="3" type="ORF">BTO10_01495</name>
</gene>
<evidence type="ECO:0000313" key="4">
    <source>
        <dbReference type="Proteomes" id="UP000238707"/>
    </source>
</evidence>
<organism evidence="3 4">
    <name type="scientific">Vibrio chagasii</name>
    <dbReference type="NCBI Taxonomy" id="170679"/>
    <lineage>
        <taxon>Bacteria</taxon>
        <taxon>Pseudomonadati</taxon>
        <taxon>Pseudomonadota</taxon>
        <taxon>Gammaproteobacteria</taxon>
        <taxon>Vibrionales</taxon>
        <taxon>Vibrionaceae</taxon>
        <taxon>Vibrio</taxon>
    </lineage>
</organism>
<dbReference type="Proteomes" id="UP000238707">
    <property type="component" value="Unassembled WGS sequence"/>
</dbReference>
<evidence type="ECO:0000259" key="2">
    <source>
        <dbReference type="Pfam" id="PF01878"/>
    </source>
</evidence>
<dbReference type="InterPro" id="IPR002740">
    <property type="entry name" value="EVE_domain"/>
</dbReference>
<dbReference type="AlphaFoldDB" id="A0A2S7VPF9"/>
<feature type="domain" description="EVE" evidence="2">
    <location>
        <begin position="8"/>
        <end position="136"/>
    </location>
</feature>
<name>A0A2S7VPF9_9VIBR</name>